<dbReference type="GeneID" id="9044071"/>
<dbReference type="GO" id="GO:0005509">
    <property type="term" value="F:calcium ion binding"/>
    <property type="evidence" value="ECO:0007669"/>
    <property type="project" value="InterPro"/>
</dbReference>
<evidence type="ECO:0000313" key="4">
    <source>
        <dbReference type="Proteomes" id="UP000007800"/>
    </source>
</evidence>
<evidence type="ECO:0000256" key="1">
    <source>
        <dbReference type="ARBA" id="ARBA00022837"/>
    </source>
</evidence>
<feature type="domain" description="EF-hand" evidence="2">
    <location>
        <begin position="203"/>
        <end position="238"/>
    </location>
</feature>
<name>C5LQZ6_PERM5</name>
<dbReference type="Proteomes" id="UP000007800">
    <property type="component" value="Unassembled WGS sequence"/>
</dbReference>
<dbReference type="Pfam" id="PF13499">
    <property type="entry name" value="EF-hand_7"/>
    <property type="match status" value="1"/>
</dbReference>
<keyword evidence="1" id="KW-0106">Calcium</keyword>
<dbReference type="InterPro" id="IPR011992">
    <property type="entry name" value="EF-hand-dom_pair"/>
</dbReference>
<dbReference type="PANTHER" id="PTHR23064">
    <property type="entry name" value="TROPONIN"/>
    <property type="match status" value="1"/>
</dbReference>
<keyword evidence="4" id="KW-1185">Reference proteome</keyword>
<dbReference type="Gene3D" id="1.10.238.10">
    <property type="entry name" value="EF-hand"/>
    <property type="match status" value="2"/>
</dbReference>
<evidence type="ECO:0000313" key="3">
    <source>
        <dbReference type="EMBL" id="EER00881.1"/>
    </source>
</evidence>
<dbReference type="SMART" id="SM00054">
    <property type="entry name" value="EFh"/>
    <property type="match status" value="3"/>
</dbReference>
<feature type="domain" description="EF-hand" evidence="2">
    <location>
        <begin position="163"/>
        <end position="198"/>
    </location>
</feature>
<evidence type="ECO:0000259" key="2">
    <source>
        <dbReference type="PROSITE" id="PS50222"/>
    </source>
</evidence>
<dbReference type="InterPro" id="IPR018247">
    <property type="entry name" value="EF_Hand_1_Ca_BS"/>
</dbReference>
<dbReference type="PROSITE" id="PS50222">
    <property type="entry name" value="EF_HAND_2"/>
    <property type="match status" value="3"/>
</dbReference>
<sequence length="801" mass="89081">MEYFLDHHMYTPIGRVVSADPAQFWALDSGIHPTQLAALASVSPAEAEFFLIGLGRRPWPEVASALYVRRALLEGTLRAPLEQLFDIFDENNSSTIDSRELRSCLIAVGSPTNLDPRHLALWVRQLEMNPEGTTEVTKEEFVQLMAPVMLIELDWFSVGQANPLVGALENIFHDFDDDSTGSLDLGEFQRFIQKITKDAIVKLIRAEISLLFNDADINGDGEVDVGEFLDGFVEWLSGGKITDQDLNLALAKYKLRHTRPVRILEAAAAFRKLPSSCRLAPSLPLECILSRTLLAPLGSTRMDAASGLLSTDPMLAAAFLLERSKVEMPRASEFNLDKSELPPEGGPGPPRRWSAFFSSVVEKKVATSRWSPLRLRRDMARAVLHGTEAHKLRRSLASLTVSGVQGVEPSIPCEARRLRFTWYSKPLGIFVPGASSWEVDYVVDTRQPAMWRVEDQASAPGIVDKQFPLMLHLPRLPPSIDRSGLCLLVDVLVTVRAETEGPKTSTPMDVSVAWTLIPANEILGSTGGYSREVALHGGSVEWKEDVQGMNRTITGLRRLFTGPLAESKMTIKIGNKPSTEQLQCLCLLPDCGYVCPLYMAEMAQLYRLYCLLTTRTKSERDSYAAALLTESSAYTGSLEDPLVVVFPAIIDDSITRREFFASWRAELKEMPKDQCEDDMSLIRLLQALCLRFWLVKGCVTGGDDREKIRFHIETEGTVRAREAQRRSWHMGGTGQVRSIGGGRTVEGIRADQSAWLAREMQASGRLQQGFRPMHSSEFTDRARGMMEGHDPLAKFALTLPC</sequence>
<dbReference type="PROSITE" id="PS00018">
    <property type="entry name" value="EF_HAND_1"/>
    <property type="match status" value="2"/>
</dbReference>
<reference evidence="3 4" key="1">
    <citation type="submission" date="2008-07" db="EMBL/GenBank/DDBJ databases">
        <authorList>
            <person name="El-Sayed N."/>
            <person name="Caler E."/>
            <person name="Inman J."/>
            <person name="Amedeo P."/>
            <person name="Hass B."/>
            <person name="Wortman J."/>
        </authorList>
    </citation>
    <scope>NUCLEOTIDE SEQUENCE [LARGE SCALE GENOMIC DNA]</scope>
    <source>
        <strain evidence="4">ATCC 50983 / TXsc</strain>
    </source>
</reference>
<dbReference type="CDD" id="cd00051">
    <property type="entry name" value="EFh"/>
    <property type="match status" value="1"/>
</dbReference>
<dbReference type="InterPro" id="IPR002048">
    <property type="entry name" value="EF_hand_dom"/>
</dbReference>
<dbReference type="RefSeq" id="XP_002768163.1">
    <property type="nucleotide sequence ID" value="XM_002768117.1"/>
</dbReference>
<dbReference type="AlphaFoldDB" id="C5LQZ6"/>
<organism evidence="4">
    <name type="scientific">Perkinsus marinus (strain ATCC 50983 / TXsc)</name>
    <dbReference type="NCBI Taxonomy" id="423536"/>
    <lineage>
        <taxon>Eukaryota</taxon>
        <taxon>Sar</taxon>
        <taxon>Alveolata</taxon>
        <taxon>Perkinsozoa</taxon>
        <taxon>Perkinsea</taxon>
        <taxon>Perkinsida</taxon>
        <taxon>Perkinsidae</taxon>
        <taxon>Perkinsus</taxon>
    </lineage>
</organism>
<accession>C5LQZ6</accession>
<feature type="domain" description="EF-hand" evidence="2">
    <location>
        <begin position="76"/>
        <end position="111"/>
    </location>
</feature>
<dbReference type="EMBL" id="GG684654">
    <property type="protein sequence ID" value="EER00881.1"/>
    <property type="molecule type" value="Genomic_DNA"/>
</dbReference>
<gene>
    <name evidence="3" type="ORF">Pmar_PMAR002951</name>
</gene>
<dbReference type="OMA" id="SIPCEAR"/>
<dbReference type="SUPFAM" id="SSF47473">
    <property type="entry name" value="EF-hand"/>
    <property type="match status" value="1"/>
</dbReference>
<proteinExistence type="predicted"/>
<dbReference type="InParanoid" id="C5LQZ6"/>
<dbReference type="OrthoDB" id="6710946at2759"/>
<dbReference type="InterPro" id="IPR052591">
    <property type="entry name" value="CML21-like"/>
</dbReference>
<protein>
    <submittedName>
        <fullName evidence="3">Calmodulin, putative</fullName>
    </submittedName>
</protein>